<dbReference type="Gene3D" id="1.10.1660.10">
    <property type="match status" value="1"/>
</dbReference>
<keyword evidence="2" id="KW-0805">Transcription regulation</keyword>
<dbReference type="InterPro" id="IPR047057">
    <property type="entry name" value="MerR_fam"/>
</dbReference>
<comment type="caution">
    <text evidence="6">The sequence shown here is derived from an EMBL/GenBank/DDBJ whole genome shotgun (WGS) entry which is preliminary data.</text>
</comment>
<dbReference type="Pfam" id="PF13411">
    <property type="entry name" value="MerR_1"/>
    <property type="match status" value="1"/>
</dbReference>
<evidence type="ECO:0000256" key="4">
    <source>
        <dbReference type="ARBA" id="ARBA00023163"/>
    </source>
</evidence>
<organism evidence="6 7">
    <name type="scientific">Ramlibacter aquaticus</name>
    <dbReference type="NCBI Taxonomy" id="2780094"/>
    <lineage>
        <taxon>Bacteria</taxon>
        <taxon>Pseudomonadati</taxon>
        <taxon>Pseudomonadota</taxon>
        <taxon>Betaproteobacteria</taxon>
        <taxon>Burkholderiales</taxon>
        <taxon>Comamonadaceae</taxon>
        <taxon>Ramlibacter</taxon>
    </lineage>
</organism>
<accession>A0ABR9SCA8</accession>
<dbReference type="PANTHER" id="PTHR30204:SF69">
    <property type="entry name" value="MERR-FAMILY TRANSCRIPTIONAL REGULATOR"/>
    <property type="match status" value="1"/>
</dbReference>
<dbReference type="EMBL" id="JADDOJ010000012">
    <property type="protein sequence ID" value="MBE7939854.1"/>
    <property type="molecule type" value="Genomic_DNA"/>
</dbReference>
<evidence type="ECO:0000313" key="7">
    <source>
        <dbReference type="Proteomes" id="UP000715965"/>
    </source>
</evidence>
<evidence type="ECO:0000256" key="3">
    <source>
        <dbReference type="ARBA" id="ARBA00023125"/>
    </source>
</evidence>
<reference evidence="6 7" key="1">
    <citation type="submission" date="2020-10" db="EMBL/GenBank/DDBJ databases">
        <title>Draft genome of Ramlibacter aquaticus LMG 30558.</title>
        <authorList>
            <person name="Props R."/>
        </authorList>
    </citation>
    <scope>NUCLEOTIDE SEQUENCE [LARGE SCALE GENOMIC DNA]</scope>
    <source>
        <strain evidence="6 7">LMG 30558</strain>
    </source>
</reference>
<keyword evidence="7" id="KW-1185">Reference proteome</keyword>
<evidence type="ECO:0000256" key="2">
    <source>
        <dbReference type="ARBA" id="ARBA00023015"/>
    </source>
</evidence>
<sequence>MSNLRNESTHPLVLHRIGAVSRLSGVPVSTLRIWEQRYGAFEPAKTAGQHRLYGDADVARARLMRQLTEAGHSISSVARLDARAMQALQGGAPGGSAEVSSAQPAPGPLRLVLVGPALVARLEGRAWQALRLPSALETVAAHADLDALMTAPAPEGGVDLLLVRLDMLHADTAGRLAQAMARVGGRRVLVLYNFARTATVSQLGLQGVELRREPVPDSELADLLLPRLRADAPLPGPLARVPQRRYSDETLVEVAARPSSILCECPRHIADLIAQLASFEQYSETCLSETAEDAEVHAYLKSMSGTCRAMMEVAMDRVLAHAAAAGAEAAT</sequence>
<dbReference type="SUPFAM" id="SSF46955">
    <property type="entry name" value="Putative DNA-binding domain"/>
    <property type="match status" value="1"/>
</dbReference>
<dbReference type="PANTHER" id="PTHR30204">
    <property type="entry name" value="REDOX-CYCLING DRUG-SENSING TRANSCRIPTIONAL ACTIVATOR SOXR"/>
    <property type="match status" value="1"/>
</dbReference>
<evidence type="ECO:0000259" key="5">
    <source>
        <dbReference type="PROSITE" id="PS50937"/>
    </source>
</evidence>
<dbReference type="SMART" id="SM00422">
    <property type="entry name" value="HTH_MERR"/>
    <property type="match status" value="1"/>
</dbReference>
<dbReference type="RefSeq" id="WP_193779400.1">
    <property type="nucleotide sequence ID" value="NZ_JADDOJ010000012.1"/>
</dbReference>
<keyword evidence="3" id="KW-0238">DNA-binding</keyword>
<gene>
    <name evidence="6" type="ORF">IM725_04610</name>
</gene>
<name>A0ABR9SCA8_9BURK</name>
<keyword evidence="4" id="KW-0804">Transcription</keyword>
<feature type="domain" description="HTH merR-type" evidence="5">
    <location>
        <begin position="14"/>
        <end position="83"/>
    </location>
</feature>
<evidence type="ECO:0000313" key="6">
    <source>
        <dbReference type="EMBL" id="MBE7939854.1"/>
    </source>
</evidence>
<keyword evidence="1" id="KW-0678">Repressor</keyword>
<proteinExistence type="predicted"/>
<protein>
    <submittedName>
        <fullName evidence="6">MerR family transcriptional regulator</fullName>
    </submittedName>
</protein>
<dbReference type="PROSITE" id="PS50937">
    <property type="entry name" value="HTH_MERR_2"/>
    <property type="match status" value="1"/>
</dbReference>
<evidence type="ECO:0000256" key="1">
    <source>
        <dbReference type="ARBA" id="ARBA00022491"/>
    </source>
</evidence>
<dbReference type="InterPro" id="IPR000551">
    <property type="entry name" value="MerR-type_HTH_dom"/>
</dbReference>
<dbReference type="Proteomes" id="UP000715965">
    <property type="component" value="Unassembled WGS sequence"/>
</dbReference>
<dbReference type="InterPro" id="IPR009061">
    <property type="entry name" value="DNA-bd_dom_put_sf"/>
</dbReference>
<dbReference type="CDD" id="cd01104">
    <property type="entry name" value="HTH_MlrA-CarA"/>
    <property type="match status" value="1"/>
</dbReference>